<evidence type="ECO:0000256" key="1">
    <source>
        <dbReference type="ARBA" id="ARBA00022737"/>
    </source>
</evidence>
<comment type="caution">
    <text evidence="2">The sequence shown here is derived from an EMBL/GenBank/DDBJ whole genome shotgun (WGS) entry which is preliminary data.</text>
</comment>
<organism evidence="2 3">
    <name type="scientific">Prorocentrum cordatum</name>
    <dbReference type="NCBI Taxonomy" id="2364126"/>
    <lineage>
        <taxon>Eukaryota</taxon>
        <taxon>Sar</taxon>
        <taxon>Alveolata</taxon>
        <taxon>Dinophyceae</taxon>
        <taxon>Prorocentrales</taxon>
        <taxon>Prorocentraceae</taxon>
        <taxon>Prorocentrum</taxon>
    </lineage>
</organism>
<dbReference type="InterPro" id="IPR011990">
    <property type="entry name" value="TPR-like_helical_dom_sf"/>
</dbReference>
<dbReference type="PANTHER" id="PTHR47447:SF17">
    <property type="entry name" value="OS12G0638900 PROTEIN"/>
    <property type="match status" value="1"/>
</dbReference>
<dbReference type="EMBL" id="CAUYUJ010016592">
    <property type="protein sequence ID" value="CAK0866953.1"/>
    <property type="molecule type" value="Genomic_DNA"/>
</dbReference>
<keyword evidence="3" id="KW-1185">Reference proteome</keyword>
<keyword evidence="1" id="KW-0677">Repeat</keyword>
<accession>A0ABN9V2F5</accession>
<protein>
    <submittedName>
        <fullName evidence="2">Uncharacterized protein</fullName>
    </submittedName>
</protein>
<name>A0ABN9V2F5_9DINO</name>
<proteinExistence type="predicted"/>
<dbReference type="PANTHER" id="PTHR47447">
    <property type="entry name" value="OS03G0856100 PROTEIN"/>
    <property type="match status" value="1"/>
</dbReference>
<gene>
    <name evidence="2" type="ORF">PCOR1329_LOCUS53995</name>
</gene>
<dbReference type="Gene3D" id="1.25.40.10">
    <property type="entry name" value="Tetratricopeptide repeat domain"/>
    <property type="match status" value="1"/>
</dbReference>
<evidence type="ECO:0000313" key="3">
    <source>
        <dbReference type="Proteomes" id="UP001189429"/>
    </source>
</evidence>
<sequence length="136" mass="15077">MLDIGRRSPDLEVAAIKKYGRTRNWGVALQLLREGIESGVQLFRDHYVAAVSACRTGGQWQCALLVLSKMWEAKLEPDVIWSYSAGISACEKGEQWQRALALLSELREAELEPDSATAVGSARARKAVSGSRLWRC</sequence>
<evidence type="ECO:0000313" key="2">
    <source>
        <dbReference type="EMBL" id="CAK0866953.1"/>
    </source>
</evidence>
<dbReference type="Proteomes" id="UP001189429">
    <property type="component" value="Unassembled WGS sequence"/>
</dbReference>
<reference evidence="2" key="1">
    <citation type="submission" date="2023-10" db="EMBL/GenBank/DDBJ databases">
        <authorList>
            <person name="Chen Y."/>
            <person name="Shah S."/>
            <person name="Dougan E. K."/>
            <person name="Thang M."/>
            <person name="Chan C."/>
        </authorList>
    </citation>
    <scope>NUCLEOTIDE SEQUENCE [LARGE SCALE GENOMIC DNA]</scope>
</reference>